<dbReference type="EMBL" id="AUZX01011044">
    <property type="protein sequence ID" value="EQD44589.1"/>
    <property type="molecule type" value="Genomic_DNA"/>
</dbReference>
<dbReference type="Gene3D" id="1.10.600.10">
    <property type="entry name" value="Farnesyl Diphosphate Synthase"/>
    <property type="match status" value="1"/>
</dbReference>
<reference evidence="1" key="2">
    <citation type="journal article" date="2014" name="ISME J.">
        <title>Microbial stratification in low pH oxic and suboxic macroscopic growths along an acid mine drainage.</title>
        <authorList>
            <person name="Mendez-Garcia C."/>
            <person name="Mesa V."/>
            <person name="Sprenger R.R."/>
            <person name="Richter M."/>
            <person name="Diez M.S."/>
            <person name="Solano J."/>
            <person name="Bargiela R."/>
            <person name="Golyshina O.V."/>
            <person name="Manteca A."/>
            <person name="Ramos J.L."/>
            <person name="Gallego J.R."/>
            <person name="Llorente I."/>
            <person name="Martins Dos Santos V.A."/>
            <person name="Jensen O.N."/>
            <person name="Pelaez A.I."/>
            <person name="Sanchez J."/>
            <person name="Ferrer M."/>
        </authorList>
    </citation>
    <scope>NUCLEOTIDE SEQUENCE</scope>
</reference>
<dbReference type="Pfam" id="PF00494">
    <property type="entry name" value="SQS_PSY"/>
    <property type="match status" value="1"/>
</dbReference>
<dbReference type="SFLD" id="SFLDG01018">
    <property type="entry name" value="Squalene/Phytoene_Synthase_Lik"/>
    <property type="match status" value="1"/>
</dbReference>
<feature type="non-terminal residue" evidence="1">
    <location>
        <position position="169"/>
    </location>
</feature>
<keyword evidence="1" id="KW-0808">Transferase</keyword>
<dbReference type="EC" id="2.5.1.-" evidence="1"/>
<proteinExistence type="predicted"/>
<dbReference type="SFLD" id="SFLDS00005">
    <property type="entry name" value="Isoprenoid_Synthase_Type_I"/>
    <property type="match status" value="1"/>
</dbReference>
<dbReference type="AlphaFoldDB" id="T1AV65"/>
<dbReference type="InterPro" id="IPR002060">
    <property type="entry name" value="Squ/phyt_synthse"/>
</dbReference>
<protein>
    <submittedName>
        <fullName evidence="1">Squalene/phytoene synthase</fullName>
        <ecNumber evidence="1">2.5.1.-</ecNumber>
    </submittedName>
</protein>
<comment type="caution">
    <text evidence="1">The sequence shown here is derived from an EMBL/GenBank/DDBJ whole genome shotgun (WGS) entry which is preliminary data.</text>
</comment>
<dbReference type="InterPro" id="IPR008949">
    <property type="entry name" value="Isoprenoid_synthase_dom_sf"/>
</dbReference>
<organism evidence="1">
    <name type="scientific">mine drainage metagenome</name>
    <dbReference type="NCBI Taxonomy" id="410659"/>
    <lineage>
        <taxon>unclassified sequences</taxon>
        <taxon>metagenomes</taxon>
        <taxon>ecological metagenomes</taxon>
    </lineage>
</organism>
<dbReference type="PANTHER" id="PTHR31480">
    <property type="entry name" value="BIFUNCTIONAL LYCOPENE CYCLASE/PHYTOENE SYNTHASE"/>
    <property type="match status" value="1"/>
</dbReference>
<gene>
    <name evidence="1" type="ORF">B1A_15055</name>
</gene>
<sequence length="169" mass="19901">IYAFCRTADDLGDEVGDTQLALRYLSDFRQQAEECYVGRTRTAVFIALSETIKRHDIPKQPFLDLLSAFEQDQRVNRYETFEQVVDYCTRSADPVGRLVLYLAGYRDQQRQKLSDKTCTALQLANFWQDVRRDILERDRIYLPADSMRKFNVDEKQIRNGHCDENYRAL</sequence>
<dbReference type="SUPFAM" id="SSF48576">
    <property type="entry name" value="Terpenoid synthases"/>
    <property type="match status" value="1"/>
</dbReference>
<evidence type="ECO:0000313" key="1">
    <source>
        <dbReference type="EMBL" id="EQD44589.1"/>
    </source>
</evidence>
<accession>T1AV65</accession>
<reference evidence="1" key="1">
    <citation type="submission" date="2013-08" db="EMBL/GenBank/DDBJ databases">
        <authorList>
            <person name="Mendez C."/>
            <person name="Richter M."/>
            <person name="Ferrer M."/>
            <person name="Sanchez J."/>
        </authorList>
    </citation>
    <scope>NUCLEOTIDE SEQUENCE</scope>
</reference>
<dbReference type="GO" id="GO:0016765">
    <property type="term" value="F:transferase activity, transferring alkyl or aryl (other than methyl) groups"/>
    <property type="evidence" value="ECO:0007669"/>
    <property type="project" value="UniProtKB-ARBA"/>
</dbReference>
<feature type="non-terminal residue" evidence="1">
    <location>
        <position position="1"/>
    </location>
</feature>
<name>T1AV65_9ZZZZ</name>